<feature type="domain" description="Importin N-terminal" evidence="8">
    <location>
        <begin position="22"/>
        <end position="88"/>
    </location>
</feature>
<dbReference type="Pfam" id="PF03810">
    <property type="entry name" value="IBN_N"/>
    <property type="match status" value="1"/>
</dbReference>
<dbReference type="InterPro" id="IPR057672">
    <property type="entry name" value="TPR_IPO4/5"/>
</dbReference>
<keyword evidence="4" id="KW-0963">Cytoplasm</keyword>
<accession>A0AAJ7SL58</accession>
<sequence>MMELEAVLLQLLVPDNAVIQQATAELKVAFRSPAIIAALCSVLTGSQNPQVRQLAAVLLRRRAGRQWKRLTDDTKISLKPIILQILRDEAEHTVRRSAAHLAADVSRHEGATGKRWPELLHFLTHATRSHSPEEREVGMLVLSVVLDRAPQCMRPQHRDLLRLLQATLADGASALVPHYSARCLRAVIPLVGSDEMNAVRALVPRVMEAVVRLVAIDEDKACEAMEVFEEMIESEVSILASNIADLVRFSLQVKAHRKCCPSPDLLPPTQEVLPQPPQE</sequence>
<gene>
    <name evidence="10" type="primary">LOC116938455</name>
</gene>
<evidence type="ECO:0000256" key="6">
    <source>
        <dbReference type="ARBA" id="ARBA00022927"/>
    </source>
</evidence>
<keyword evidence="3" id="KW-0813">Transport</keyword>
<dbReference type="GO" id="GO:0005737">
    <property type="term" value="C:cytoplasm"/>
    <property type="evidence" value="ECO:0007669"/>
    <property type="project" value="UniProtKB-SubCell"/>
</dbReference>
<evidence type="ECO:0000256" key="5">
    <source>
        <dbReference type="ARBA" id="ARBA00022737"/>
    </source>
</evidence>
<protein>
    <submittedName>
        <fullName evidence="10">Importin-4-like</fullName>
    </submittedName>
</protein>
<reference evidence="10" key="1">
    <citation type="submission" date="2025-08" db="UniProtKB">
        <authorList>
            <consortium name="RefSeq"/>
        </authorList>
    </citation>
    <scope>IDENTIFICATION</scope>
    <source>
        <tissue evidence="10">Sperm</tissue>
    </source>
</reference>
<name>A0AAJ7SL58_PETMA</name>
<organism evidence="9 10">
    <name type="scientific">Petromyzon marinus</name>
    <name type="common">Sea lamprey</name>
    <dbReference type="NCBI Taxonomy" id="7757"/>
    <lineage>
        <taxon>Eukaryota</taxon>
        <taxon>Metazoa</taxon>
        <taxon>Chordata</taxon>
        <taxon>Craniata</taxon>
        <taxon>Vertebrata</taxon>
        <taxon>Cyclostomata</taxon>
        <taxon>Hyperoartia</taxon>
        <taxon>Petromyzontiformes</taxon>
        <taxon>Petromyzontidae</taxon>
        <taxon>Petromyzon</taxon>
    </lineage>
</organism>
<dbReference type="GO" id="GO:0006606">
    <property type="term" value="P:protein import into nucleus"/>
    <property type="evidence" value="ECO:0007669"/>
    <property type="project" value="InterPro"/>
</dbReference>
<evidence type="ECO:0000256" key="3">
    <source>
        <dbReference type="ARBA" id="ARBA00022448"/>
    </source>
</evidence>
<evidence type="ECO:0000256" key="2">
    <source>
        <dbReference type="ARBA" id="ARBA00004496"/>
    </source>
</evidence>
<dbReference type="InterPro" id="IPR011989">
    <property type="entry name" value="ARM-like"/>
</dbReference>
<comment type="subcellular location">
    <subcellularLocation>
        <location evidence="2">Cytoplasm</location>
    </subcellularLocation>
    <subcellularLocation>
        <location evidence="1">Nucleus</location>
    </subcellularLocation>
</comment>
<dbReference type="PROSITE" id="PS50166">
    <property type="entry name" value="IMPORTIN_B_NT"/>
    <property type="match status" value="1"/>
</dbReference>
<dbReference type="SMART" id="SM00913">
    <property type="entry name" value="IBN_N"/>
    <property type="match status" value="1"/>
</dbReference>
<dbReference type="Pfam" id="PF25780">
    <property type="entry name" value="TPR_IPO5"/>
    <property type="match status" value="1"/>
</dbReference>
<dbReference type="GO" id="GO:0031267">
    <property type="term" value="F:small GTPase binding"/>
    <property type="evidence" value="ECO:0007669"/>
    <property type="project" value="InterPro"/>
</dbReference>
<keyword evidence="5" id="KW-0677">Repeat</keyword>
<evidence type="ECO:0000256" key="7">
    <source>
        <dbReference type="ARBA" id="ARBA00023242"/>
    </source>
</evidence>
<dbReference type="Gene3D" id="1.25.10.10">
    <property type="entry name" value="Leucine-rich Repeat Variant"/>
    <property type="match status" value="1"/>
</dbReference>
<keyword evidence="6" id="KW-0653">Protein transport</keyword>
<evidence type="ECO:0000256" key="4">
    <source>
        <dbReference type="ARBA" id="ARBA00022490"/>
    </source>
</evidence>
<dbReference type="InterPro" id="IPR001494">
    <property type="entry name" value="Importin-beta_N"/>
</dbReference>
<keyword evidence="7" id="KW-0539">Nucleus</keyword>
<dbReference type="Proteomes" id="UP001318040">
    <property type="component" value="Unplaced"/>
</dbReference>
<dbReference type="PANTHER" id="PTHR10527">
    <property type="entry name" value="IMPORTIN BETA"/>
    <property type="match status" value="1"/>
</dbReference>
<evidence type="ECO:0000259" key="8">
    <source>
        <dbReference type="PROSITE" id="PS50166"/>
    </source>
</evidence>
<proteinExistence type="predicted"/>
<dbReference type="InterPro" id="IPR040122">
    <property type="entry name" value="Importin_beta"/>
</dbReference>
<dbReference type="InterPro" id="IPR016024">
    <property type="entry name" value="ARM-type_fold"/>
</dbReference>
<evidence type="ECO:0000256" key="1">
    <source>
        <dbReference type="ARBA" id="ARBA00004123"/>
    </source>
</evidence>
<dbReference type="KEGG" id="pmrn:116938455"/>
<evidence type="ECO:0000313" key="9">
    <source>
        <dbReference type="Proteomes" id="UP001318040"/>
    </source>
</evidence>
<dbReference type="AlphaFoldDB" id="A0AAJ7SL58"/>
<evidence type="ECO:0000313" key="10">
    <source>
        <dbReference type="RefSeq" id="XP_032801463.1"/>
    </source>
</evidence>
<dbReference type="RefSeq" id="XP_032801463.1">
    <property type="nucleotide sequence ID" value="XM_032945572.1"/>
</dbReference>
<keyword evidence="9" id="KW-1185">Reference proteome</keyword>
<feature type="non-terminal residue" evidence="10">
    <location>
        <position position="279"/>
    </location>
</feature>
<dbReference type="SUPFAM" id="SSF48371">
    <property type="entry name" value="ARM repeat"/>
    <property type="match status" value="1"/>
</dbReference>